<feature type="region of interest" description="Disordered" evidence="1">
    <location>
        <begin position="1"/>
        <end position="27"/>
    </location>
</feature>
<reference evidence="2 3" key="1">
    <citation type="journal article" date="2020" name="Mol. Plant">
        <title>The Chromosome-Based Rubber Tree Genome Provides New Insights into Spurge Genome Evolution and Rubber Biosynthesis.</title>
        <authorList>
            <person name="Liu J."/>
            <person name="Shi C."/>
            <person name="Shi C.C."/>
            <person name="Li W."/>
            <person name="Zhang Q.J."/>
            <person name="Zhang Y."/>
            <person name="Li K."/>
            <person name="Lu H.F."/>
            <person name="Shi C."/>
            <person name="Zhu S.T."/>
            <person name="Xiao Z.Y."/>
            <person name="Nan H."/>
            <person name="Yue Y."/>
            <person name="Zhu X.G."/>
            <person name="Wu Y."/>
            <person name="Hong X.N."/>
            <person name="Fan G.Y."/>
            <person name="Tong Y."/>
            <person name="Zhang D."/>
            <person name="Mao C.L."/>
            <person name="Liu Y.L."/>
            <person name="Hao S.J."/>
            <person name="Liu W.Q."/>
            <person name="Lv M.Q."/>
            <person name="Zhang H.B."/>
            <person name="Liu Y."/>
            <person name="Hu-Tang G.R."/>
            <person name="Wang J.P."/>
            <person name="Wang J.H."/>
            <person name="Sun Y.H."/>
            <person name="Ni S.B."/>
            <person name="Chen W.B."/>
            <person name="Zhang X.C."/>
            <person name="Jiao Y.N."/>
            <person name="Eichler E.E."/>
            <person name="Li G.H."/>
            <person name="Liu X."/>
            <person name="Gao L.Z."/>
        </authorList>
    </citation>
    <scope>NUCLEOTIDE SEQUENCE [LARGE SCALE GENOMIC DNA]</scope>
    <source>
        <strain evidence="3">cv. GT1</strain>
        <tissue evidence="2">Leaf</tissue>
    </source>
</reference>
<dbReference type="EMBL" id="JAAGAX010000006">
    <property type="protein sequence ID" value="KAF2310710.1"/>
    <property type="molecule type" value="Genomic_DNA"/>
</dbReference>
<name>A0A6A6MAM8_HEVBR</name>
<dbReference type="Proteomes" id="UP000467840">
    <property type="component" value="Chromosome 14"/>
</dbReference>
<sequence>MIKHLGDRGSGQNANVEKCDNAMMEEDEENDDYFIQMEEQKLASESELDVYLEELLEKFTLDFDLLWKITQDPEVMEIIIPRTRVDC</sequence>
<dbReference type="AlphaFoldDB" id="A0A6A6MAM8"/>
<evidence type="ECO:0000313" key="2">
    <source>
        <dbReference type="EMBL" id="KAF2310710.1"/>
    </source>
</evidence>
<protein>
    <submittedName>
        <fullName evidence="2">Uncharacterized protein</fullName>
    </submittedName>
</protein>
<gene>
    <name evidence="2" type="ORF">GH714_016502</name>
</gene>
<organism evidence="2 3">
    <name type="scientific">Hevea brasiliensis</name>
    <name type="common">Para rubber tree</name>
    <name type="synonym">Siphonia brasiliensis</name>
    <dbReference type="NCBI Taxonomy" id="3981"/>
    <lineage>
        <taxon>Eukaryota</taxon>
        <taxon>Viridiplantae</taxon>
        <taxon>Streptophyta</taxon>
        <taxon>Embryophyta</taxon>
        <taxon>Tracheophyta</taxon>
        <taxon>Spermatophyta</taxon>
        <taxon>Magnoliopsida</taxon>
        <taxon>eudicotyledons</taxon>
        <taxon>Gunneridae</taxon>
        <taxon>Pentapetalae</taxon>
        <taxon>rosids</taxon>
        <taxon>fabids</taxon>
        <taxon>Malpighiales</taxon>
        <taxon>Euphorbiaceae</taxon>
        <taxon>Crotonoideae</taxon>
        <taxon>Micrandreae</taxon>
        <taxon>Hevea</taxon>
    </lineage>
</organism>
<evidence type="ECO:0000256" key="1">
    <source>
        <dbReference type="SAM" id="MobiDB-lite"/>
    </source>
</evidence>
<proteinExistence type="predicted"/>
<comment type="caution">
    <text evidence="2">The sequence shown here is derived from an EMBL/GenBank/DDBJ whole genome shotgun (WGS) entry which is preliminary data.</text>
</comment>
<keyword evidence="3" id="KW-1185">Reference proteome</keyword>
<accession>A0A6A6MAM8</accession>
<evidence type="ECO:0000313" key="3">
    <source>
        <dbReference type="Proteomes" id="UP000467840"/>
    </source>
</evidence>